<protein>
    <recommendedName>
        <fullName evidence="1">Replication protein A 70 kDa DNA-binding subunit B/D first OB fold domain-containing protein</fullName>
    </recommendedName>
</protein>
<reference evidence="2 3" key="1">
    <citation type="submission" date="2019-01" db="EMBL/GenBank/DDBJ databases">
        <title>Sequencing of cultivated peanut Arachis hypogaea provides insights into genome evolution and oil improvement.</title>
        <authorList>
            <person name="Chen X."/>
        </authorList>
    </citation>
    <scope>NUCLEOTIDE SEQUENCE [LARGE SCALE GENOMIC DNA]</scope>
    <source>
        <strain evidence="3">cv. Fuhuasheng</strain>
        <tissue evidence="2">Leaves</tissue>
    </source>
</reference>
<dbReference type="Gene3D" id="2.40.50.140">
    <property type="entry name" value="Nucleic acid-binding proteins"/>
    <property type="match status" value="1"/>
</dbReference>
<dbReference type="PANTHER" id="PTHR47165">
    <property type="entry name" value="OS03G0429900 PROTEIN"/>
    <property type="match status" value="1"/>
</dbReference>
<dbReference type="AlphaFoldDB" id="A0A445DH32"/>
<accession>A0A445DH32</accession>
<proteinExistence type="predicted"/>
<dbReference type="PANTHER" id="PTHR47165:SF4">
    <property type="entry name" value="OS03G0429900 PROTEIN"/>
    <property type="match status" value="1"/>
</dbReference>
<dbReference type="CDD" id="cd04480">
    <property type="entry name" value="RPA1_DBD_A_like"/>
    <property type="match status" value="1"/>
</dbReference>
<feature type="domain" description="Replication protein A 70 kDa DNA-binding subunit B/D first OB fold" evidence="1">
    <location>
        <begin position="6"/>
        <end position="104"/>
    </location>
</feature>
<evidence type="ECO:0000259" key="1">
    <source>
        <dbReference type="Pfam" id="PF02721"/>
    </source>
</evidence>
<organism evidence="2 3">
    <name type="scientific">Arachis hypogaea</name>
    <name type="common">Peanut</name>
    <dbReference type="NCBI Taxonomy" id="3818"/>
    <lineage>
        <taxon>Eukaryota</taxon>
        <taxon>Viridiplantae</taxon>
        <taxon>Streptophyta</taxon>
        <taxon>Embryophyta</taxon>
        <taxon>Tracheophyta</taxon>
        <taxon>Spermatophyta</taxon>
        <taxon>Magnoliopsida</taxon>
        <taxon>eudicotyledons</taxon>
        <taxon>Gunneridae</taxon>
        <taxon>Pentapetalae</taxon>
        <taxon>rosids</taxon>
        <taxon>fabids</taxon>
        <taxon>Fabales</taxon>
        <taxon>Fabaceae</taxon>
        <taxon>Papilionoideae</taxon>
        <taxon>50 kb inversion clade</taxon>
        <taxon>dalbergioids sensu lato</taxon>
        <taxon>Dalbergieae</taxon>
        <taxon>Pterocarpus clade</taxon>
        <taxon>Arachis</taxon>
    </lineage>
</organism>
<keyword evidence="3" id="KW-1185">Reference proteome</keyword>
<gene>
    <name evidence="2" type="ORF">Ahy_A04g020143</name>
</gene>
<name>A0A445DH32_ARAHY</name>
<dbReference type="InterPro" id="IPR003871">
    <property type="entry name" value="RFA1B/D_OB_1st"/>
</dbReference>
<evidence type="ECO:0000313" key="2">
    <source>
        <dbReference type="EMBL" id="RYR62495.1"/>
    </source>
</evidence>
<comment type="caution">
    <text evidence="2">The sequence shown here is derived from an EMBL/GenBank/DDBJ whole genome shotgun (WGS) entry which is preliminary data.</text>
</comment>
<dbReference type="Pfam" id="PF02721">
    <property type="entry name" value="DUF223"/>
    <property type="match status" value="1"/>
</dbReference>
<evidence type="ECO:0000313" key="3">
    <source>
        <dbReference type="Proteomes" id="UP000289738"/>
    </source>
</evidence>
<dbReference type="InterPro" id="IPR012340">
    <property type="entry name" value="NA-bd_OB-fold"/>
</dbReference>
<dbReference type="SUPFAM" id="SSF50249">
    <property type="entry name" value="Nucleic acid-binding proteins"/>
    <property type="match status" value="1"/>
</dbReference>
<dbReference type="Proteomes" id="UP000289738">
    <property type="component" value="Chromosome A04"/>
</dbReference>
<dbReference type="EMBL" id="SDMP01000004">
    <property type="protein sequence ID" value="RYR62495.1"/>
    <property type="molecule type" value="Genomic_DNA"/>
</dbReference>
<sequence length="460" mass="52111">MPPPSDMISKLHPPREAWRPRVRVLRLWVIPSFENHDVSNSMEMILVDENGTKVQATVKKQLINRFKEHIIEGHVYRMSYFSVVGNVGSYRATNHEYKLVFLNHVIGLLISVGKEKEYSKDGKIVKMIIVDLKMRCALFGDSGYVEQPIVVLHLAKVKIFRGQVGLQNVMHATQSYLILPYLKLLSLGRGHSWYPTFVYCKLGIKISVEDQIGHGIFVLFDHEASYLLKKSCANLFSEFQFDANVSCMWGYISCHFSTTGWKEVVVKVDTKLVGPDKYFGTFRVRRVCDDSTIVAMFELPNYDADDESTPLKDETFNVTKFLPSGLGGSISNKLHLTNIKKESLIVIDFLTKKESEVTSLEDIVADVDIAKQNVNELHQNTTVTEEFAEDLDILINSPVKEIQNFCQLSFGIPHVPQKVLIVMSEEVPNLKVVEVGRLRGISILILTALLTPRTCVVTRC</sequence>